<reference evidence="3 5" key="2">
    <citation type="submission" date="2019-07" db="EMBL/GenBank/DDBJ databases">
        <title>Whole genome shotgun sequence of Kocuria flava NBRC 107626.</title>
        <authorList>
            <person name="Hosoyama A."/>
            <person name="Uohara A."/>
            <person name="Ohji S."/>
            <person name="Ichikawa N."/>
        </authorList>
    </citation>
    <scope>NUCLEOTIDE SEQUENCE [LARGE SCALE GENOMIC DNA]</scope>
    <source>
        <strain evidence="3 5">NBRC 107626</strain>
    </source>
</reference>
<name>A0A0U3HFR0_9MICC</name>
<keyword evidence="5" id="KW-1185">Reference proteome</keyword>
<dbReference type="RefSeq" id="WP_058858367.1">
    <property type="nucleotide sequence ID" value="NZ_BJZR01000019.1"/>
</dbReference>
<accession>A0A0U3HFR0</accession>
<dbReference type="EMBL" id="CP013254">
    <property type="protein sequence ID" value="ALU39656.1"/>
    <property type="molecule type" value="Genomic_DNA"/>
</dbReference>
<protein>
    <submittedName>
        <fullName evidence="2">Uncharacterized protein</fullName>
    </submittedName>
</protein>
<organism evidence="2 4">
    <name type="scientific">Kocuria flava</name>
    <dbReference type="NCBI Taxonomy" id="446860"/>
    <lineage>
        <taxon>Bacteria</taxon>
        <taxon>Bacillati</taxon>
        <taxon>Actinomycetota</taxon>
        <taxon>Actinomycetes</taxon>
        <taxon>Micrococcales</taxon>
        <taxon>Micrococcaceae</taxon>
        <taxon>Kocuria</taxon>
    </lineage>
</organism>
<reference evidence="2 4" key="1">
    <citation type="submission" date="2015-11" db="EMBL/GenBank/DDBJ databases">
        <title>Complete Genome Sequence of Kocuria flava strain HO-9041.</title>
        <authorList>
            <person name="Zhou M."/>
            <person name="Dai J."/>
        </authorList>
    </citation>
    <scope>NUCLEOTIDE SEQUENCE [LARGE SCALE GENOMIC DNA]</scope>
    <source>
        <strain evidence="2 4">HO-9041</strain>
    </source>
</reference>
<feature type="compositionally biased region" description="Basic and acidic residues" evidence="1">
    <location>
        <begin position="116"/>
        <end position="128"/>
    </location>
</feature>
<evidence type="ECO:0000313" key="3">
    <source>
        <dbReference type="EMBL" id="GEO91736.1"/>
    </source>
</evidence>
<dbReference type="EMBL" id="BJZR01000019">
    <property type="protein sequence ID" value="GEO91736.1"/>
    <property type="molecule type" value="Genomic_DNA"/>
</dbReference>
<dbReference type="STRING" id="446860.AS188_07705"/>
<sequence length="167" mass="17549">MDDDAIGADQARRLHRGLHTAGLHAHALWLHYFRPGGTVNLLEVEAYLHHSLALPALQRDLLAQALAELAADLPVPAVLFTDDYVSGPPDGRGAGRLVPAGAPSDPPDGDPPASDPPRDDPLDGEARAPDAPPSHRRLADADSGRPGGPLPSEEQDRDGCGHDEEAS</sequence>
<gene>
    <name evidence="2" type="ORF">AS188_07705</name>
    <name evidence="3" type="ORF">KFL01_10420</name>
</gene>
<feature type="compositionally biased region" description="Basic and acidic residues" evidence="1">
    <location>
        <begin position="157"/>
        <end position="167"/>
    </location>
</feature>
<evidence type="ECO:0000313" key="5">
    <source>
        <dbReference type="Proteomes" id="UP000321155"/>
    </source>
</evidence>
<dbReference type="OrthoDB" id="4935951at2"/>
<evidence type="ECO:0000313" key="4">
    <source>
        <dbReference type="Proteomes" id="UP000057181"/>
    </source>
</evidence>
<evidence type="ECO:0000313" key="2">
    <source>
        <dbReference type="EMBL" id="ALU39656.1"/>
    </source>
</evidence>
<evidence type="ECO:0000256" key="1">
    <source>
        <dbReference type="SAM" id="MobiDB-lite"/>
    </source>
</evidence>
<proteinExistence type="predicted"/>
<feature type="region of interest" description="Disordered" evidence="1">
    <location>
        <begin position="80"/>
        <end position="167"/>
    </location>
</feature>
<dbReference type="Proteomes" id="UP000321155">
    <property type="component" value="Unassembled WGS sequence"/>
</dbReference>
<dbReference type="KEGG" id="kfv:AS188_07705"/>
<dbReference type="Proteomes" id="UP000057181">
    <property type="component" value="Chromosome"/>
</dbReference>
<feature type="compositionally biased region" description="Pro residues" evidence="1">
    <location>
        <begin position="104"/>
        <end position="115"/>
    </location>
</feature>
<dbReference type="AlphaFoldDB" id="A0A0U3HFR0"/>